<dbReference type="PANTHER" id="PTHR30258:SF2">
    <property type="entry name" value="COMG OPERON PROTEIN 1"/>
    <property type="match status" value="1"/>
</dbReference>
<feature type="domain" description="Bacterial type II secretion system protein E" evidence="4">
    <location>
        <begin position="201"/>
        <end position="215"/>
    </location>
</feature>
<proteinExistence type="inferred from homology"/>
<evidence type="ECO:0000313" key="6">
    <source>
        <dbReference type="Proteomes" id="UP000032289"/>
    </source>
</evidence>
<dbReference type="PROSITE" id="PS00662">
    <property type="entry name" value="T2SP_E"/>
    <property type="match status" value="1"/>
</dbReference>
<dbReference type="GO" id="GO:0005524">
    <property type="term" value="F:ATP binding"/>
    <property type="evidence" value="ECO:0007669"/>
    <property type="project" value="UniProtKB-KW"/>
</dbReference>
<dbReference type="SUPFAM" id="SSF52540">
    <property type="entry name" value="P-loop containing nucleoside triphosphate hydrolases"/>
    <property type="match status" value="1"/>
</dbReference>
<dbReference type="InterPro" id="IPR047667">
    <property type="entry name" value="ATPase_ComGA"/>
</dbReference>
<dbReference type="AlphaFoldDB" id="A0A0D1JFH0"/>
<evidence type="ECO:0000259" key="4">
    <source>
        <dbReference type="PROSITE" id="PS00662"/>
    </source>
</evidence>
<comment type="caution">
    <text evidence="5">The sequence shown here is derived from an EMBL/GenBank/DDBJ whole genome shotgun (WGS) entry which is preliminary data.</text>
</comment>
<dbReference type="InterPro" id="IPR001482">
    <property type="entry name" value="T2SS/T4SS_dom"/>
</dbReference>
<accession>A0A0D1JFH0</accession>
<sequence length="309" mass="34051">MTTIQAVFSNAIFEAAQHQASDIYIMPKQDGYQVSCYTAGGIVPLDVLTASVGAALIRHLKFEAQMDISEMRRPQLGRWTYQAGDRPLHLRVSSVGDFLNRESVVVRLIVAATDRQIRWVETTPVAELTATLARRQGLVLIAGQMGAGKTTTLHYLAGQVLQNQMILTIEDPVEIVQSEYLQLQVNREAEMDYATLLRLALRHHPDVMIIGEIRDAETAHIVVEAALSGHLILSTVHAMSIAGIWYRLRAFGIPATILRQVLIGLGYQTMVHDTHGPMADLQVAQGKQLATLLQEVRDEEAAVAVENAS</sequence>
<gene>
    <name evidence="5" type="primary">gspE</name>
    <name evidence="5" type="ORF">ab3b_02247</name>
</gene>
<dbReference type="NCBIfam" id="NF041000">
    <property type="entry name" value="ATPase_ComGA"/>
    <property type="match status" value="1"/>
</dbReference>
<evidence type="ECO:0000313" key="5">
    <source>
        <dbReference type="EMBL" id="KIU20168.1"/>
    </source>
</evidence>
<dbReference type="PANTHER" id="PTHR30258">
    <property type="entry name" value="TYPE II SECRETION SYSTEM PROTEIN GSPE-RELATED"/>
    <property type="match status" value="1"/>
</dbReference>
<reference evidence="5 6" key="1">
    <citation type="journal article" date="2015" name="Microbiology (Mosc.)">
        <title>Genomics of the Weissella cibaria species with an examination of its metabolic traits.</title>
        <authorList>
            <person name="Lynch K.M."/>
            <person name="Lucid A."/>
            <person name="Arendt E.K."/>
            <person name="Sleator R.D."/>
            <person name="Lucey B."/>
            <person name="Coffey A."/>
        </authorList>
    </citation>
    <scope>NUCLEOTIDE SEQUENCE [LARGE SCALE GENOMIC DNA]</scope>
    <source>
        <strain evidence="5 6">AB3b</strain>
    </source>
</reference>
<dbReference type="Proteomes" id="UP000032289">
    <property type="component" value="Unassembled WGS sequence"/>
</dbReference>
<evidence type="ECO:0000256" key="2">
    <source>
        <dbReference type="ARBA" id="ARBA00022741"/>
    </source>
</evidence>
<protein>
    <submittedName>
        <fullName evidence="5">GspE protein</fullName>
    </submittedName>
</protein>
<evidence type="ECO:0000256" key="1">
    <source>
        <dbReference type="ARBA" id="ARBA00006611"/>
    </source>
</evidence>
<dbReference type="Gene3D" id="3.30.450.90">
    <property type="match status" value="1"/>
</dbReference>
<dbReference type="Pfam" id="PF00437">
    <property type="entry name" value="T2SSE"/>
    <property type="match status" value="1"/>
</dbReference>
<dbReference type="CDD" id="cd01129">
    <property type="entry name" value="PulE-GspE-like"/>
    <property type="match status" value="1"/>
</dbReference>
<dbReference type="PATRIC" id="fig|137591.24.peg.2197"/>
<organism evidence="5 6">
    <name type="scientific">Weissella cibaria</name>
    <dbReference type="NCBI Taxonomy" id="137591"/>
    <lineage>
        <taxon>Bacteria</taxon>
        <taxon>Bacillati</taxon>
        <taxon>Bacillota</taxon>
        <taxon>Bacilli</taxon>
        <taxon>Lactobacillales</taxon>
        <taxon>Lactobacillaceae</taxon>
        <taxon>Weissella</taxon>
    </lineage>
</organism>
<dbReference type="RefSeq" id="WP_043941924.1">
    <property type="nucleotide sequence ID" value="NZ_JWHT01000063.1"/>
</dbReference>
<evidence type="ECO:0000256" key="3">
    <source>
        <dbReference type="ARBA" id="ARBA00022840"/>
    </source>
</evidence>
<dbReference type="Gene3D" id="3.40.50.300">
    <property type="entry name" value="P-loop containing nucleotide triphosphate hydrolases"/>
    <property type="match status" value="1"/>
</dbReference>
<dbReference type="InterPro" id="IPR027417">
    <property type="entry name" value="P-loop_NTPase"/>
</dbReference>
<dbReference type="EMBL" id="JWHT01000063">
    <property type="protein sequence ID" value="KIU20168.1"/>
    <property type="molecule type" value="Genomic_DNA"/>
</dbReference>
<keyword evidence="2" id="KW-0547">Nucleotide-binding</keyword>
<name>A0A0D1JFH0_9LACO</name>
<dbReference type="GO" id="GO:0005886">
    <property type="term" value="C:plasma membrane"/>
    <property type="evidence" value="ECO:0007669"/>
    <property type="project" value="TreeGrafter"/>
</dbReference>
<keyword evidence="3" id="KW-0067">ATP-binding</keyword>
<comment type="similarity">
    <text evidence="1">Belongs to the GSP E family.</text>
</comment>
<dbReference type="GO" id="GO:0016887">
    <property type="term" value="F:ATP hydrolysis activity"/>
    <property type="evidence" value="ECO:0007669"/>
    <property type="project" value="TreeGrafter"/>
</dbReference>